<evidence type="ECO:0000256" key="6">
    <source>
        <dbReference type="ARBA" id="ARBA00023199"/>
    </source>
</evidence>
<dbReference type="PANTHER" id="PTHR11076">
    <property type="entry name" value="DNA REPAIR POLYMERASE UMUC / TRANSFERASE FAMILY MEMBER"/>
    <property type="match status" value="1"/>
</dbReference>
<dbReference type="InterPro" id="IPR043502">
    <property type="entry name" value="DNA/RNA_pol_sf"/>
</dbReference>
<keyword evidence="8" id="KW-0742">SOS response</keyword>
<dbReference type="Gene3D" id="1.10.150.20">
    <property type="entry name" value="5' to 3' exonuclease, C-terminal subdomain"/>
    <property type="match status" value="1"/>
</dbReference>
<name>H1KSA7_METEX</name>
<dbReference type="PANTHER" id="PTHR11076:SF34">
    <property type="entry name" value="PROTEIN UMUC"/>
    <property type="match status" value="1"/>
</dbReference>
<comment type="catalytic activity">
    <reaction evidence="10">
        <text>DNA(n) + a 2'-deoxyribonucleoside 5'-triphosphate = DNA(n+1) + diphosphate</text>
        <dbReference type="Rhea" id="RHEA:22508"/>
        <dbReference type="Rhea" id="RHEA-COMP:17339"/>
        <dbReference type="Rhea" id="RHEA-COMP:17340"/>
        <dbReference type="ChEBI" id="CHEBI:33019"/>
        <dbReference type="ChEBI" id="CHEBI:61560"/>
        <dbReference type="ChEBI" id="CHEBI:173112"/>
        <dbReference type="EC" id="2.7.7.7"/>
    </reaction>
</comment>
<evidence type="ECO:0000259" key="11">
    <source>
        <dbReference type="PROSITE" id="PS50173"/>
    </source>
</evidence>
<keyword evidence="6" id="KW-0741">SOS mutagenesis</keyword>
<dbReference type="SUPFAM" id="SSF56672">
    <property type="entry name" value="DNA/RNA polymerases"/>
    <property type="match status" value="1"/>
</dbReference>
<comment type="caution">
    <text evidence="12">The sequence shown here is derived from an EMBL/GenBank/DDBJ whole genome shotgun (WGS) entry which is preliminary data.</text>
</comment>
<dbReference type="PATRIC" id="fig|882800.3.peg.5373"/>
<comment type="subunit">
    <text evidence="3">Monomer.</text>
</comment>
<dbReference type="InterPro" id="IPR017961">
    <property type="entry name" value="DNA_pol_Y-fam_little_finger"/>
</dbReference>
<dbReference type="Proteomes" id="UP000004382">
    <property type="component" value="Unassembled WGS sequence"/>
</dbReference>
<dbReference type="PROSITE" id="PS50173">
    <property type="entry name" value="UMUC"/>
    <property type="match status" value="1"/>
</dbReference>
<dbReference type="GO" id="GO:0005829">
    <property type="term" value="C:cytosol"/>
    <property type="evidence" value="ECO:0007669"/>
    <property type="project" value="TreeGrafter"/>
</dbReference>
<dbReference type="EMBL" id="AGJK01000268">
    <property type="protein sequence ID" value="EHP88315.1"/>
    <property type="molecule type" value="Genomic_DNA"/>
</dbReference>
<comment type="cofactor">
    <cofactor evidence="1">
        <name>Mg(2+)</name>
        <dbReference type="ChEBI" id="CHEBI:18420"/>
    </cofactor>
</comment>
<sequence>MSDRAYALSDDNSFYCSCERVFDVRLARVPVIVLSNNDGCAIARTPEAKALGIGMGDPWFKIRDMCRQKGVRVYSSNYALYGDMSARVNAVYRDFSPRIEVYSIDESFLDISDVRAADRVTLARDMRETVRAWTGIPTCVGIGATKTLAKLANHVAKKKPELGGVCDLTDPAAYDHWMARIPPEDIWSVGPANARKLGALGCESAADVRDLDTRAVRKAMTVVGERLVRELRGEACLDLEEVAATRKGCAVTRSFSDRVEDRATMEQAAAAHATRLGEKLRREGLGTDHVTVFFHTSEHDRTRPQRSVSTVVTLPEASNDTLVLVKAALHGVRRAWRDGFRYSKAGVVTTDLLPLHASQRAMPGLGQLDREQGAALMAALDACNRRFGRGAVVPAAAGFAPARGWSTKFEMRSPRYTTRLEEIPVVAA</sequence>
<evidence type="ECO:0000256" key="4">
    <source>
        <dbReference type="ARBA" id="ARBA00012417"/>
    </source>
</evidence>
<gene>
    <name evidence="12" type="ORF">MetexDRAFT_5520</name>
</gene>
<dbReference type="InterPro" id="IPR001126">
    <property type="entry name" value="UmuC"/>
</dbReference>
<keyword evidence="12" id="KW-0239">DNA-directed DNA polymerase</keyword>
<comment type="similarity">
    <text evidence="2">Belongs to the DNA polymerase type-Y family.</text>
</comment>
<protein>
    <recommendedName>
        <fullName evidence="4">DNA-directed DNA polymerase</fullName>
        <ecNumber evidence="4">2.7.7.7</ecNumber>
    </recommendedName>
</protein>
<reference evidence="12 13" key="1">
    <citation type="submission" date="2011-09" db="EMBL/GenBank/DDBJ databases">
        <title>The draft genome of Methylobacterium extorquens DSM 13060.</title>
        <authorList>
            <consortium name="US DOE Joint Genome Institute (JGI-PGF)"/>
            <person name="Lucas S."/>
            <person name="Han J."/>
            <person name="Lapidus A."/>
            <person name="Cheng J.-F."/>
            <person name="Goodwin L."/>
            <person name="Pitluck S."/>
            <person name="Peters L."/>
            <person name="Land M.L."/>
            <person name="Hauser L."/>
            <person name="Koskimaki J."/>
            <person name="Halonen O."/>
            <person name="Pirttila A."/>
            <person name="Frank C."/>
            <person name="Woyke T.J."/>
        </authorList>
    </citation>
    <scope>NUCLEOTIDE SEQUENCE [LARGE SCALE GENOMIC DNA]</scope>
    <source>
        <strain evidence="12 13">DSM 13060</strain>
    </source>
</reference>
<dbReference type="Gene3D" id="3.30.1490.100">
    <property type="entry name" value="DNA polymerase, Y-family, little finger domain"/>
    <property type="match status" value="1"/>
</dbReference>
<dbReference type="Pfam" id="PF00817">
    <property type="entry name" value="IMS"/>
    <property type="match status" value="1"/>
</dbReference>
<accession>H1KSA7</accession>
<evidence type="ECO:0000313" key="12">
    <source>
        <dbReference type="EMBL" id="EHP88315.1"/>
    </source>
</evidence>
<dbReference type="GO" id="GO:0003887">
    <property type="term" value="F:DNA-directed DNA polymerase activity"/>
    <property type="evidence" value="ECO:0007669"/>
    <property type="project" value="UniProtKB-KW"/>
</dbReference>
<evidence type="ECO:0000256" key="3">
    <source>
        <dbReference type="ARBA" id="ARBA00011245"/>
    </source>
</evidence>
<dbReference type="GO" id="GO:0009432">
    <property type="term" value="P:SOS response"/>
    <property type="evidence" value="ECO:0007669"/>
    <property type="project" value="UniProtKB-KW"/>
</dbReference>
<dbReference type="InterPro" id="IPR043128">
    <property type="entry name" value="Rev_trsase/Diguanyl_cyclase"/>
</dbReference>
<evidence type="ECO:0000256" key="2">
    <source>
        <dbReference type="ARBA" id="ARBA00010945"/>
    </source>
</evidence>
<evidence type="ECO:0000256" key="8">
    <source>
        <dbReference type="ARBA" id="ARBA00023236"/>
    </source>
</evidence>
<evidence type="ECO:0000256" key="9">
    <source>
        <dbReference type="ARBA" id="ARBA00025589"/>
    </source>
</evidence>
<dbReference type="GO" id="GO:0003684">
    <property type="term" value="F:damaged DNA binding"/>
    <property type="evidence" value="ECO:0007669"/>
    <property type="project" value="InterPro"/>
</dbReference>
<proteinExistence type="inferred from homology"/>
<dbReference type="EC" id="2.7.7.7" evidence="4"/>
<dbReference type="AlphaFoldDB" id="H1KSA7"/>
<keyword evidence="5" id="KW-0227">DNA damage</keyword>
<evidence type="ECO:0000256" key="1">
    <source>
        <dbReference type="ARBA" id="ARBA00001946"/>
    </source>
</evidence>
<dbReference type="GO" id="GO:0006281">
    <property type="term" value="P:DNA repair"/>
    <property type="evidence" value="ECO:0007669"/>
    <property type="project" value="UniProtKB-KW"/>
</dbReference>
<dbReference type="InterPro" id="IPR050116">
    <property type="entry name" value="DNA_polymerase-Y"/>
</dbReference>
<dbReference type="Pfam" id="PF11799">
    <property type="entry name" value="IMS_C"/>
    <property type="match status" value="1"/>
</dbReference>
<evidence type="ECO:0000256" key="7">
    <source>
        <dbReference type="ARBA" id="ARBA00023204"/>
    </source>
</evidence>
<dbReference type="Pfam" id="PF13438">
    <property type="entry name" value="DUF4113"/>
    <property type="match status" value="1"/>
</dbReference>
<feature type="domain" description="UmuC" evidence="11">
    <location>
        <begin position="6"/>
        <end position="190"/>
    </location>
</feature>
<keyword evidence="12" id="KW-0548">Nucleotidyltransferase</keyword>
<dbReference type="CDD" id="cd01700">
    <property type="entry name" value="PolY_Pol_V_umuC"/>
    <property type="match status" value="1"/>
</dbReference>
<dbReference type="InterPro" id="IPR025188">
    <property type="entry name" value="DUF4113"/>
</dbReference>
<dbReference type="RefSeq" id="WP_003605530.1">
    <property type="nucleotide sequence ID" value="NZ_AGJK01000268.1"/>
</dbReference>
<dbReference type="GO" id="GO:0042276">
    <property type="term" value="P:error-prone translesion synthesis"/>
    <property type="evidence" value="ECO:0007669"/>
    <property type="project" value="TreeGrafter"/>
</dbReference>
<keyword evidence="12" id="KW-0808">Transferase</keyword>
<dbReference type="Gene3D" id="3.40.1170.60">
    <property type="match status" value="1"/>
</dbReference>
<keyword evidence="7" id="KW-0234">DNA repair</keyword>
<organism evidence="12 13">
    <name type="scientific">Methylorubrum extorquens DSM 13060</name>
    <dbReference type="NCBI Taxonomy" id="882800"/>
    <lineage>
        <taxon>Bacteria</taxon>
        <taxon>Pseudomonadati</taxon>
        <taxon>Pseudomonadota</taxon>
        <taxon>Alphaproteobacteria</taxon>
        <taxon>Hyphomicrobiales</taxon>
        <taxon>Methylobacteriaceae</taxon>
        <taxon>Methylorubrum</taxon>
    </lineage>
</organism>
<evidence type="ECO:0000313" key="13">
    <source>
        <dbReference type="Proteomes" id="UP000004382"/>
    </source>
</evidence>
<comment type="function">
    <text evidence="9">Poorly processive, error-prone DNA polymerase involved in untargeted mutagenesis. Copies undamaged DNA at stalled replication forks, which arise in vivo from mismatched or misaligned primer ends. These misaligned primers can be extended by PolIV. Exhibits no 3'-5' exonuclease (proofreading) activity. May be involved in translesional synthesis, in conjunction with the beta clamp from PolIII.</text>
</comment>
<evidence type="ECO:0000256" key="10">
    <source>
        <dbReference type="ARBA" id="ARBA00049244"/>
    </source>
</evidence>
<evidence type="ECO:0000256" key="5">
    <source>
        <dbReference type="ARBA" id="ARBA00022763"/>
    </source>
</evidence>
<dbReference type="Gene3D" id="3.30.70.270">
    <property type="match status" value="1"/>
</dbReference>
<dbReference type="InterPro" id="IPR036775">
    <property type="entry name" value="DNA_pol_Y-fam_lit_finger_sf"/>
</dbReference>